<keyword evidence="5 6" id="KW-0804">Transcription</keyword>
<keyword evidence="1 6" id="KW-0963">Cytoplasm</keyword>
<evidence type="ECO:0000256" key="2">
    <source>
        <dbReference type="ARBA" id="ARBA00023015"/>
    </source>
</evidence>
<feature type="domain" description="RNA polymerase sigma-70 region 2" evidence="7">
    <location>
        <begin position="41"/>
        <end position="112"/>
    </location>
</feature>
<evidence type="ECO:0000256" key="5">
    <source>
        <dbReference type="ARBA" id="ARBA00023163"/>
    </source>
</evidence>
<keyword evidence="3 6" id="KW-0731">Sigma factor</keyword>
<dbReference type="PIRSF" id="PIRSF038953">
    <property type="entry name" value="SigI"/>
    <property type="match status" value="1"/>
</dbReference>
<dbReference type="EMBL" id="DSMV01000167">
    <property type="protein sequence ID" value="HDW51639.1"/>
    <property type="molecule type" value="Genomic_DNA"/>
</dbReference>
<dbReference type="GO" id="GO:0016987">
    <property type="term" value="F:sigma factor activity"/>
    <property type="evidence" value="ECO:0007669"/>
    <property type="project" value="UniProtKB-UniRule"/>
</dbReference>
<evidence type="ECO:0000313" key="8">
    <source>
        <dbReference type="EMBL" id="HDW51639.1"/>
    </source>
</evidence>
<dbReference type="GO" id="GO:0006352">
    <property type="term" value="P:DNA-templated transcription initiation"/>
    <property type="evidence" value="ECO:0007669"/>
    <property type="project" value="UniProtKB-UniRule"/>
</dbReference>
<dbReference type="SUPFAM" id="SSF88946">
    <property type="entry name" value="Sigma2 domain of RNA polymerase sigma factors"/>
    <property type="match status" value="1"/>
</dbReference>
<dbReference type="InterPro" id="IPR014244">
    <property type="entry name" value="RNA_pol_sigma-I"/>
</dbReference>
<evidence type="ECO:0000256" key="4">
    <source>
        <dbReference type="ARBA" id="ARBA00023125"/>
    </source>
</evidence>
<keyword evidence="4 6" id="KW-0238">DNA-binding</keyword>
<comment type="activity regulation">
    <text evidence="6">Negatively regulated by the anti-sigma-I factor RsgI.</text>
</comment>
<comment type="subcellular location">
    <subcellularLocation>
        <location evidence="6">Cytoplasm</location>
    </subcellularLocation>
</comment>
<evidence type="ECO:0000259" key="7">
    <source>
        <dbReference type="Pfam" id="PF04542"/>
    </source>
</evidence>
<evidence type="ECO:0000256" key="3">
    <source>
        <dbReference type="ARBA" id="ARBA00023082"/>
    </source>
</evidence>
<comment type="function">
    <text evidence="6">Sigma factors are initiation factors that promote the attachment of RNA polymerase to specific initiation sites and are then released.</text>
</comment>
<keyword evidence="6" id="KW-0346">Stress response</keyword>
<dbReference type="GO" id="GO:0005737">
    <property type="term" value="C:cytoplasm"/>
    <property type="evidence" value="ECO:0007669"/>
    <property type="project" value="UniProtKB-SubCell"/>
</dbReference>
<comment type="caution">
    <text evidence="8">The sequence shown here is derived from an EMBL/GenBank/DDBJ whole genome shotgun (WGS) entry which is preliminary data.</text>
</comment>
<dbReference type="Gene3D" id="1.10.1740.10">
    <property type="match status" value="1"/>
</dbReference>
<evidence type="ECO:0000256" key="6">
    <source>
        <dbReference type="HAMAP-Rule" id="MF_02064"/>
    </source>
</evidence>
<name>A0A7C1FFJ4_9THEO</name>
<sequence>MRLFPRKAKYAAPPAPQPAPGGDLFLLREARQGVPAARERLLESNRGFVYKVACEHCRRNLAWDYDDELSVALIAFDEAIDTYDEDRGVPFLGYARLVIKNRLTDYLRKEHRHAGRCVPVEEVRAQEPLREEYGEEIWVEECAAEISRYESLLSAYGLSLADLVDATPKHRRLRRQLIAAARALVRNRDCLAYFRERKKVPLQELSRITGLPLKVLERGRRYIIGLGLVFAHPEEFPFINAHLGEC</sequence>
<dbReference type="NCBIfam" id="TIGR02937">
    <property type="entry name" value="sigma70-ECF"/>
    <property type="match status" value="1"/>
</dbReference>
<accession>A0A7C1FFJ4</accession>
<comment type="similarity">
    <text evidence="6">Belongs to the sigma-70 factor family. SigI subfamily.</text>
</comment>
<dbReference type="AlphaFoldDB" id="A0A7C1FFJ4"/>
<feature type="short sequence motif" description="Polymerase core binding" evidence="6">
    <location>
        <begin position="67"/>
        <end position="80"/>
    </location>
</feature>
<dbReference type="PANTHER" id="PTHR30385:SF6">
    <property type="entry name" value="RNA POLYMERASE SIGMA FACTOR SIGI"/>
    <property type="match status" value="1"/>
</dbReference>
<dbReference type="InterPro" id="IPR007627">
    <property type="entry name" value="RNA_pol_sigma70_r2"/>
</dbReference>
<dbReference type="HAMAP" id="MF_02064">
    <property type="entry name" value="Sigma70_SigI"/>
    <property type="match status" value="1"/>
</dbReference>
<protein>
    <recommendedName>
        <fullName evidence="6">RNA polymerase sigma factor SigI</fullName>
    </recommendedName>
</protein>
<proteinExistence type="inferred from homology"/>
<dbReference type="Pfam" id="PF04542">
    <property type="entry name" value="Sigma70_r2"/>
    <property type="match status" value="1"/>
</dbReference>
<dbReference type="InterPro" id="IPR013325">
    <property type="entry name" value="RNA_pol_sigma_r2"/>
</dbReference>
<dbReference type="PANTHER" id="PTHR30385">
    <property type="entry name" value="SIGMA FACTOR F FLAGELLAR"/>
    <property type="match status" value="1"/>
</dbReference>
<feature type="DNA-binding region" description="H-T-H motif" evidence="6">
    <location>
        <begin position="202"/>
        <end position="221"/>
    </location>
</feature>
<organism evidence="8">
    <name type="scientific">Ammonifex degensii</name>
    <dbReference type="NCBI Taxonomy" id="42838"/>
    <lineage>
        <taxon>Bacteria</taxon>
        <taxon>Bacillati</taxon>
        <taxon>Bacillota</taxon>
        <taxon>Clostridia</taxon>
        <taxon>Thermoanaerobacterales</taxon>
        <taxon>Thermoanaerobacteraceae</taxon>
        <taxon>Ammonifex</taxon>
    </lineage>
</organism>
<gene>
    <name evidence="6" type="primary">sigI</name>
    <name evidence="8" type="ORF">ENQ35_02745</name>
</gene>
<evidence type="ECO:0000256" key="1">
    <source>
        <dbReference type="ARBA" id="ARBA00022490"/>
    </source>
</evidence>
<dbReference type="InterPro" id="IPR014284">
    <property type="entry name" value="RNA_pol_sigma-70_dom"/>
</dbReference>
<reference evidence="8" key="1">
    <citation type="journal article" date="2020" name="mSystems">
        <title>Genome- and Community-Level Interaction Insights into Carbon Utilization and Element Cycling Functions of Hydrothermarchaeota in Hydrothermal Sediment.</title>
        <authorList>
            <person name="Zhou Z."/>
            <person name="Liu Y."/>
            <person name="Xu W."/>
            <person name="Pan J."/>
            <person name="Luo Z.H."/>
            <person name="Li M."/>
        </authorList>
    </citation>
    <scope>NUCLEOTIDE SEQUENCE [LARGE SCALE GENOMIC DNA]</scope>
    <source>
        <strain evidence="8">SpSt-301</strain>
    </source>
</reference>
<dbReference type="GO" id="GO:0003677">
    <property type="term" value="F:DNA binding"/>
    <property type="evidence" value="ECO:0007669"/>
    <property type="project" value="UniProtKB-UniRule"/>
</dbReference>
<comment type="subunit">
    <text evidence="6">Interacts with RsgI.</text>
</comment>
<keyword evidence="2 6" id="KW-0805">Transcription regulation</keyword>